<feature type="transmembrane region" description="Helical" evidence="6">
    <location>
        <begin position="223"/>
        <end position="240"/>
    </location>
</feature>
<dbReference type="STRING" id="715226.ABI_01750"/>
<name>F4QIA7_9CAUL</name>
<feature type="transmembrane region" description="Helical" evidence="6">
    <location>
        <begin position="105"/>
        <end position="123"/>
    </location>
</feature>
<dbReference type="RefSeq" id="WP_006270908.1">
    <property type="nucleotide sequence ID" value="NZ_GL883077.1"/>
</dbReference>
<dbReference type="PANTHER" id="PTHR42718:SF9">
    <property type="entry name" value="MAJOR FACILITATOR SUPERFAMILY MULTIDRUG TRANSPORTER MFSC"/>
    <property type="match status" value="1"/>
</dbReference>
<feature type="transmembrane region" description="Helical" evidence="6">
    <location>
        <begin position="296"/>
        <end position="316"/>
    </location>
</feature>
<evidence type="ECO:0000259" key="7">
    <source>
        <dbReference type="PROSITE" id="PS50850"/>
    </source>
</evidence>
<dbReference type="SUPFAM" id="SSF103473">
    <property type="entry name" value="MFS general substrate transporter"/>
    <property type="match status" value="1"/>
</dbReference>
<dbReference type="Gene3D" id="1.20.1720.10">
    <property type="entry name" value="Multidrug resistance protein D"/>
    <property type="match status" value="1"/>
</dbReference>
<dbReference type="PRINTS" id="PR01036">
    <property type="entry name" value="TCRTETB"/>
</dbReference>
<feature type="transmembrane region" description="Helical" evidence="6">
    <location>
        <begin position="135"/>
        <end position="157"/>
    </location>
</feature>
<feature type="domain" description="Major facilitator superfamily (MFS) profile" evidence="7">
    <location>
        <begin position="7"/>
        <end position="452"/>
    </location>
</feature>
<reference evidence="9" key="1">
    <citation type="submission" date="2011-03" db="EMBL/GenBank/DDBJ databases">
        <title>Draft genome sequence of Brevundimonas diminuta.</title>
        <authorList>
            <person name="Brown P.J.B."/>
            <person name="Buechlein A."/>
            <person name="Hemmerich C."/>
            <person name="Brun Y.V."/>
        </authorList>
    </citation>
    <scope>NUCLEOTIDE SEQUENCE [LARGE SCALE GENOMIC DNA]</scope>
    <source>
        <strain evidence="9">C19</strain>
    </source>
</reference>
<keyword evidence="2" id="KW-0813">Transport</keyword>
<evidence type="ECO:0000256" key="4">
    <source>
        <dbReference type="ARBA" id="ARBA00022989"/>
    </source>
</evidence>
<dbReference type="EMBL" id="GL883077">
    <property type="protein sequence ID" value="EGF91745.1"/>
    <property type="molecule type" value="Genomic_DNA"/>
</dbReference>
<dbReference type="PANTHER" id="PTHR42718">
    <property type="entry name" value="MAJOR FACILITATOR SUPERFAMILY MULTIDRUG TRANSPORTER MFSC"/>
    <property type="match status" value="1"/>
</dbReference>
<evidence type="ECO:0000256" key="1">
    <source>
        <dbReference type="ARBA" id="ARBA00004141"/>
    </source>
</evidence>
<dbReference type="InterPro" id="IPR036259">
    <property type="entry name" value="MFS_trans_sf"/>
</dbReference>
<keyword evidence="5 6" id="KW-0472">Membrane</keyword>
<sequence>MTRQTLALTGLGLSVLVTSLATSTASIALPVLAQAFAAPFQSTQWVVLAYLLGMTTVVVAAGWIGDRFGRRRVLLVGMAIFALASAACAAAPSLGLLLVARGVQGLGAGVVMTLSLAFASNIVPRDRVGSAMGMLGTMSAVGTALGPSLGGLLIAAFGWPAIFVMNLPVAVVAAGLVWLGIDEDRPSTEQAKFDVAGTLILAVTLAAYALAMTMGRGHFEATNLAPLALALLGLAAFVMIETRSSAPLVNLNLFRDRRLSTGLATGGLVAAVMMTTLVVGPFYLTQALGLETATAGLALSVGPVVTALTGIPAGRLADRFGAVAMSRAGLMIMAAGAGLLACLPQTTGLVGYVLSLAGLTVGYGLFQAANTTAVMMAASANGKGVISGLVNLSRNFGLVTGASVMGAVFAGVSAGSQAPAAVAGGMHAALAVAAGLVVVALILSLTQLPKEATRAAD</sequence>
<feature type="transmembrane region" description="Helical" evidence="6">
    <location>
        <begin position="396"/>
        <end position="414"/>
    </location>
</feature>
<dbReference type="PROSITE" id="PS50850">
    <property type="entry name" value="MFS"/>
    <property type="match status" value="1"/>
</dbReference>
<comment type="subcellular location">
    <subcellularLocation>
        <location evidence="1">Membrane</location>
        <topology evidence="1">Multi-pass membrane protein</topology>
    </subcellularLocation>
</comment>
<feature type="transmembrane region" description="Helical" evidence="6">
    <location>
        <begin position="163"/>
        <end position="181"/>
    </location>
</feature>
<dbReference type="InterPro" id="IPR020846">
    <property type="entry name" value="MFS_dom"/>
</dbReference>
<feature type="transmembrane region" description="Helical" evidence="6">
    <location>
        <begin position="45"/>
        <end position="64"/>
    </location>
</feature>
<organism evidence="8 9">
    <name type="scientific">Asticcacaulis biprosthecium C19</name>
    <dbReference type="NCBI Taxonomy" id="715226"/>
    <lineage>
        <taxon>Bacteria</taxon>
        <taxon>Pseudomonadati</taxon>
        <taxon>Pseudomonadota</taxon>
        <taxon>Alphaproteobacteria</taxon>
        <taxon>Caulobacterales</taxon>
        <taxon>Caulobacteraceae</taxon>
        <taxon>Asticcacaulis</taxon>
    </lineage>
</organism>
<proteinExistence type="predicted"/>
<dbReference type="CDD" id="cd17321">
    <property type="entry name" value="MFS_MMR_MDR_like"/>
    <property type="match status" value="1"/>
</dbReference>
<dbReference type="Gene3D" id="1.20.1250.20">
    <property type="entry name" value="MFS general substrate transporter like domains"/>
    <property type="match status" value="1"/>
</dbReference>
<feature type="transmembrane region" description="Helical" evidence="6">
    <location>
        <begin position="193"/>
        <end position="211"/>
    </location>
</feature>
<evidence type="ECO:0000313" key="9">
    <source>
        <dbReference type="Proteomes" id="UP000006512"/>
    </source>
</evidence>
<evidence type="ECO:0000256" key="2">
    <source>
        <dbReference type="ARBA" id="ARBA00022448"/>
    </source>
</evidence>
<feature type="transmembrane region" description="Helical" evidence="6">
    <location>
        <begin position="73"/>
        <end position="99"/>
    </location>
</feature>
<dbReference type="GO" id="GO:0016020">
    <property type="term" value="C:membrane"/>
    <property type="evidence" value="ECO:0007669"/>
    <property type="project" value="UniProtKB-SubCell"/>
</dbReference>
<evidence type="ECO:0000313" key="8">
    <source>
        <dbReference type="EMBL" id="EGF91745.1"/>
    </source>
</evidence>
<dbReference type="Proteomes" id="UP000006512">
    <property type="component" value="Unassembled WGS sequence"/>
</dbReference>
<keyword evidence="4 6" id="KW-1133">Transmembrane helix</keyword>
<dbReference type="eggNOG" id="COG2814">
    <property type="taxonomic scope" value="Bacteria"/>
</dbReference>
<keyword evidence="9" id="KW-1185">Reference proteome</keyword>
<evidence type="ECO:0000256" key="6">
    <source>
        <dbReference type="SAM" id="Phobius"/>
    </source>
</evidence>
<evidence type="ECO:0000256" key="5">
    <source>
        <dbReference type="ARBA" id="ARBA00023136"/>
    </source>
</evidence>
<keyword evidence="3 6" id="KW-0812">Transmembrane</keyword>
<dbReference type="Pfam" id="PF07690">
    <property type="entry name" value="MFS_1"/>
    <property type="match status" value="1"/>
</dbReference>
<dbReference type="HOGENOM" id="CLU_000960_28_3_5"/>
<feature type="transmembrane region" description="Helical" evidence="6">
    <location>
        <begin position="328"/>
        <end position="346"/>
    </location>
</feature>
<evidence type="ECO:0000256" key="3">
    <source>
        <dbReference type="ARBA" id="ARBA00022692"/>
    </source>
</evidence>
<protein>
    <submittedName>
        <fullName evidence="8">Major Facilitator Superfamily protein</fullName>
    </submittedName>
</protein>
<dbReference type="GO" id="GO:0022857">
    <property type="term" value="F:transmembrane transporter activity"/>
    <property type="evidence" value="ECO:0007669"/>
    <property type="project" value="InterPro"/>
</dbReference>
<dbReference type="InterPro" id="IPR011701">
    <property type="entry name" value="MFS"/>
</dbReference>
<dbReference type="OrthoDB" id="9812221at2"/>
<dbReference type="AlphaFoldDB" id="F4QIA7"/>
<accession>F4QIA7</accession>
<feature type="transmembrane region" description="Helical" evidence="6">
    <location>
        <begin position="420"/>
        <end position="445"/>
    </location>
</feature>
<feature type="transmembrane region" description="Helical" evidence="6">
    <location>
        <begin position="261"/>
        <end position="284"/>
    </location>
</feature>
<feature type="transmembrane region" description="Helical" evidence="6">
    <location>
        <begin position="352"/>
        <end position="375"/>
    </location>
</feature>
<gene>
    <name evidence="8" type="ORF">ABI_01750</name>
</gene>